<evidence type="ECO:0000313" key="3">
    <source>
        <dbReference type="Proteomes" id="UP001141806"/>
    </source>
</evidence>
<dbReference type="EMBL" id="JAMYWD010000012">
    <property type="protein sequence ID" value="KAJ4953917.1"/>
    <property type="molecule type" value="Genomic_DNA"/>
</dbReference>
<reference evidence="2" key="1">
    <citation type="journal article" date="2023" name="Plant J.">
        <title>The genome of the king protea, Protea cynaroides.</title>
        <authorList>
            <person name="Chang J."/>
            <person name="Duong T.A."/>
            <person name="Schoeman C."/>
            <person name="Ma X."/>
            <person name="Roodt D."/>
            <person name="Barker N."/>
            <person name="Li Z."/>
            <person name="Van de Peer Y."/>
            <person name="Mizrachi E."/>
        </authorList>
    </citation>
    <scope>NUCLEOTIDE SEQUENCE</scope>
    <source>
        <tissue evidence="2">Young leaves</tissue>
    </source>
</reference>
<protein>
    <submittedName>
        <fullName evidence="2">Uncharacterized protein</fullName>
    </submittedName>
</protein>
<evidence type="ECO:0000256" key="1">
    <source>
        <dbReference type="SAM" id="MobiDB-lite"/>
    </source>
</evidence>
<dbReference type="AlphaFoldDB" id="A0A9Q0GTL4"/>
<comment type="caution">
    <text evidence="2">The sequence shown here is derived from an EMBL/GenBank/DDBJ whole genome shotgun (WGS) entry which is preliminary data.</text>
</comment>
<organism evidence="2 3">
    <name type="scientific">Protea cynaroides</name>
    <dbReference type="NCBI Taxonomy" id="273540"/>
    <lineage>
        <taxon>Eukaryota</taxon>
        <taxon>Viridiplantae</taxon>
        <taxon>Streptophyta</taxon>
        <taxon>Embryophyta</taxon>
        <taxon>Tracheophyta</taxon>
        <taxon>Spermatophyta</taxon>
        <taxon>Magnoliopsida</taxon>
        <taxon>Proteales</taxon>
        <taxon>Proteaceae</taxon>
        <taxon>Protea</taxon>
    </lineage>
</organism>
<accession>A0A9Q0GTL4</accession>
<proteinExistence type="predicted"/>
<keyword evidence="3" id="KW-1185">Reference proteome</keyword>
<gene>
    <name evidence="2" type="ORF">NE237_030749</name>
</gene>
<dbReference type="Proteomes" id="UP001141806">
    <property type="component" value="Unassembled WGS sequence"/>
</dbReference>
<evidence type="ECO:0000313" key="2">
    <source>
        <dbReference type="EMBL" id="KAJ4953917.1"/>
    </source>
</evidence>
<feature type="region of interest" description="Disordered" evidence="1">
    <location>
        <begin position="33"/>
        <end position="68"/>
    </location>
</feature>
<sequence>MKKDPWFTHPAQRLNLHCLALIRIEQLCGSSHGEGVSVERTDNPSITPTGADGFISFHGTSNGGDPRRFLPSRVTTKENEFGGSAVAEGNLFNLGSFCLTNRSHPE</sequence>
<name>A0A9Q0GTL4_9MAGN</name>